<evidence type="ECO:0000256" key="2">
    <source>
        <dbReference type="ARBA" id="ARBA00022679"/>
    </source>
</evidence>
<keyword evidence="5" id="KW-1185">Reference proteome</keyword>
<accession>A0ABR2U8M2</accession>
<evidence type="ECO:0000313" key="5">
    <source>
        <dbReference type="Proteomes" id="UP001396334"/>
    </source>
</evidence>
<keyword evidence="2" id="KW-0808">Transferase</keyword>
<dbReference type="Gene3D" id="3.30.559.10">
    <property type="entry name" value="Chloramphenicol acetyltransferase-like domain"/>
    <property type="match status" value="2"/>
</dbReference>
<dbReference type="PANTHER" id="PTHR31623">
    <property type="entry name" value="F21J9.9"/>
    <property type="match status" value="1"/>
</dbReference>
<organism evidence="4 5">
    <name type="scientific">Hibiscus sabdariffa</name>
    <name type="common">roselle</name>
    <dbReference type="NCBI Taxonomy" id="183260"/>
    <lineage>
        <taxon>Eukaryota</taxon>
        <taxon>Viridiplantae</taxon>
        <taxon>Streptophyta</taxon>
        <taxon>Embryophyta</taxon>
        <taxon>Tracheophyta</taxon>
        <taxon>Spermatophyta</taxon>
        <taxon>Magnoliopsida</taxon>
        <taxon>eudicotyledons</taxon>
        <taxon>Gunneridae</taxon>
        <taxon>Pentapetalae</taxon>
        <taxon>rosids</taxon>
        <taxon>malvids</taxon>
        <taxon>Malvales</taxon>
        <taxon>Malvaceae</taxon>
        <taxon>Malvoideae</taxon>
        <taxon>Hibiscus</taxon>
    </lineage>
</organism>
<name>A0ABR2U8M2_9ROSI</name>
<dbReference type="PANTHER" id="PTHR31623:SF28">
    <property type="entry name" value="BAHD ACYLTRANSFERASE"/>
    <property type="match status" value="1"/>
</dbReference>
<reference evidence="4 5" key="1">
    <citation type="journal article" date="2024" name="G3 (Bethesda)">
        <title>Genome assembly of Hibiscus sabdariffa L. provides insights into metabolisms of medicinal natural products.</title>
        <authorList>
            <person name="Kim T."/>
        </authorList>
    </citation>
    <scope>NUCLEOTIDE SEQUENCE [LARGE SCALE GENOMIC DNA]</scope>
    <source>
        <strain evidence="4">TK-2024</strain>
        <tissue evidence="4">Old leaves</tissue>
    </source>
</reference>
<evidence type="ECO:0000256" key="1">
    <source>
        <dbReference type="ARBA" id="ARBA00009861"/>
    </source>
</evidence>
<protein>
    <submittedName>
        <fullName evidence="4">Uncharacterized protein</fullName>
    </submittedName>
</protein>
<sequence>MSIVLQSPEIELLLKLLPHDSVQRLPKKSSDQVLVAIQVDFFACGGMAICVYVNHVVADGAASATFLKSWAEMASLDNYIGFDVIYDCSSLFPSRDLSHMITQFDEEDKNKEEPQNLQGETVTRRLLFSGSKITSLRDEINIRSILHHRPSRFEALAALIWCAMLSTTSENDTTFSKVTFSVNLRKRTNPPLPQQCIVNVYRVKEVEPLMEKTTNLNILAAKLGDTVRKVDDEYVRKLGEGAIDYIKFL</sequence>
<comment type="caution">
    <text evidence="4">The sequence shown here is derived from an EMBL/GenBank/DDBJ whole genome shotgun (WGS) entry which is preliminary data.</text>
</comment>
<keyword evidence="3" id="KW-0012">Acyltransferase</keyword>
<evidence type="ECO:0000256" key="3">
    <source>
        <dbReference type="ARBA" id="ARBA00023315"/>
    </source>
</evidence>
<evidence type="ECO:0000313" key="4">
    <source>
        <dbReference type="EMBL" id="KAK9045906.1"/>
    </source>
</evidence>
<proteinExistence type="inferred from homology"/>
<dbReference type="EMBL" id="JBBPBN010000001">
    <property type="protein sequence ID" value="KAK9045906.1"/>
    <property type="molecule type" value="Genomic_DNA"/>
</dbReference>
<comment type="similarity">
    <text evidence="1">Belongs to the plant acyltransferase family.</text>
</comment>
<dbReference type="Pfam" id="PF02458">
    <property type="entry name" value="Transferase"/>
    <property type="match status" value="1"/>
</dbReference>
<gene>
    <name evidence="4" type="ORF">V6N11_051809</name>
</gene>
<dbReference type="Proteomes" id="UP001396334">
    <property type="component" value="Unassembled WGS sequence"/>
</dbReference>
<dbReference type="InterPro" id="IPR023213">
    <property type="entry name" value="CAT-like_dom_sf"/>
</dbReference>